<dbReference type="Pfam" id="PF00132">
    <property type="entry name" value="Hexapep"/>
    <property type="match status" value="1"/>
</dbReference>
<organism evidence="2 3">
    <name type="scientific">Aeoliella straminimaris</name>
    <dbReference type="NCBI Taxonomy" id="2954799"/>
    <lineage>
        <taxon>Bacteria</taxon>
        <taxon>Pseudomonadati</taxon>
        <taxon>Planctomycetota</taxon>
        <taxon>Planctomycetia</taxon>
        <taxon>Pirellulales</taxon>
        <taxon>Lacipirellulaceae</taxon>
        <taxon>Aeoliella</taxon>
    </lineage>
</organism>
<dbReference type="AlphaFoldDB" id="A0A9X2F998"/>
<dbReference type="SUPFAM" id="SSF51161">
    <property type="entry name" value="Trimeric LpxA-like enzymes"/>
    <property type="match status" value="1"/>
</dbReference>
<feature type="region of interest" description="Disordered" evidence="1">
    <location>
        <begin position="160"/>
        <end position="181"/>
    </location>
</feature>
<comment type="caution">
    <text evidence="2">The sequence shown here is derived from an EMBL/GenBank/DDBJ whole genome shotgun (WGS) entry which is preliminary data.</text>
</comment>
<name>A0A9X2F998_9BACT</name>
<accession>A0A9X2F998</accession>
<dbReference type="InterPro" id="IPR001451">
    <property type="entry name" value="Hexapep"/>
</dbReference>
<evidence type="ECO:0000313" key="2">
    <source>
        <dbReference type="EMBL" id="MCO6044735.1"/>
    </source>
</evidence>
<keyword evidence="2" id="KW-0012">Acyltransferase</keyword>
<dbReference type="InterPro" id="IPR011004">
    <property type="entry name" value="Trimer_LpxA-like_sf"/>
</dbReference>
<dbReference type="CDD" id="cd04647">
    <property type="entry name" value="LbH_MAT_like"/>
    <property type="match status" value="1"/>
</dbReference>
<keyword evidence="3" id="KW-1185">Reference proteome</keyword>
<dbReference type="Gene3D" id="2.160.10.10">
    <property type="entry name" value="Hexapeptide repeat proteins"/>
    <property type="match status" value="1"/>
</dbReference>
<dbReference type="EMBL" id="JAMXLR010000038">
    <property type="protein sequence ID" value="MCO6044735.1"/>
    <property type="molecule type" value="Genomic_DNA"/>
</dbReference>
<dbReference type="Proteomes" id="UP001155241">
    <property type="component" value="Unassembled WGS sequence"/>
</dbReference>
<dbReference type="GO" id="GO:0016746">
    <property type="term" value="F:acyltransferase activity"/>
    <property type="evidence" value="ECO:0007669"/>
    <property type="project" value="UniProtKB-KW"/>
</dbReference>
<protein>
    <submittedName>
        <fullName evidence="2">Acyltransferase</fullName>
    </submittedName>
</protein>
<proteinExistence type="predicted"/>
<evidence type="ECO:0000256" key="1">
    <source>
        <dbReference type="SAM" id="MobiDB-lite"/>
    </source>
</evidence>
<keyword evidence="2" id="KW-0808">Transferase</keyword>
<dbReference type="InterPro" id="IPR051159">
    <property type="entry name" value="Hexapeptide_acetyltransf"/>
</dbReference>
<dbReference type="RefSeq" id="WP_252852851.1">
    <property type="nucleotide sequence ID" value="NZ_JAMXLR010000038.1"/>
</dbReference>
<dbReference type="PANTHER" id="PTHR23416">
    <property type="entry name" value="SIALIC ACID SYNTHASE-RELATED"/>
    <property type="match status" value="1"/>
</dbReference>
<gene>
    <name evidence="2" type="ORF">NG895_12530</name>
</gene>
<reference evidence="2" key="1">
    <citation type="submission" date="2022-06" db="EMBL/GenBank/DDBJ databases">
        <title>Aeoliella straminimaris, a novel planctomycete from sediments.</title>
        <authorList>
            <person name="Vitorino I.R."/>
            <person name="Lage O.M."/>
        </authorList>
    </citation>
    <scope>NUCLEOTIDE SEQUENCE</scope>
    <source>
        <strain evidence="2">ICT_H6.2</strain>
    </source>
</reference>
<evidence type="ECO:0000313" key="3">
    <source>
        <dbReference type="Proteomes" id="UP001155241"/>
    </source>
</evidence>
<sequence length="181" mass="19137">MSKQLPQNVLVGEGTRIQGQNCFNRFFSEHSPALTIGSNCMIANAHFALGAKAQMQVGDECLLSSPMFLCEERISIGSRVVMGWNVAVMDTDFHPLDPDLRKTDAIACSPLAGGISRPAIDSAPVTIGDDVWIGPQATILKGTSIGSGSFIEPGTMVTQDVPAGSRVSGNPGRCTPLSEFQ</sequence>